<proteinExistence type="predicted"/>
<keyword evidence="1" id="KW-1133">Transmembrane helix</keyword>
<feature type="transmembrane region" description="Helical" evidence="1">
    <location>
        <begin position="126"/>
        <end position="144"/>
    </location>
</feature>
<evidence type="ECO:0000256" key="1">
    <source>
        <dbReference type="SAM" id="Phobius"/>
    </source>
</evidence>
<keyword evidence="1" id="KW-0472">Membrane</keyword>
<name>A0A9E7NCW1_9EURY</name>
<gene>
    <name evidence="2" type="ORF">NGM29_04445</name>
</gene>
<feature type="transmembrane region" description="Helical" evidence="1">
    <location>
        <begin position="34"/>
        <end position="53"/>
    </location>
</feature>
<dbReference type="AlphaFoldDB" id="A0A9E7NCW1"/>
<evidence type="ECO:0000313" key="2">
    <source>
        <dbReference type="EMBL" id="UTF54528.1"/>
    </source>
</evidence>
<organism evidence="2 3">
    <name type="scientific">Natronosalvus rutilus</name>
    <dbReference type="NCBI Taxonomy" id="2953753"/>
    <lineage>
        <taxon>Archaea</taxon>
        <taxon>Methanobacteriati</taxon>
        <taxon>Methanobacteriota</taxon>
        <taxon>Stenosarchaea group</taxon>
        <taxon>Halobacteria</taxon>
        <taxon>Halobacteriales</taxon>
        <taxon>Natrialbaceae</taxon>
        <taxon>Natronosalvus</taxon>
    </lineage>
</organism>
<evidence type="ECO:0000313" key="3">
    <source>
        <dbReference type="Proteomes" id="UP001056855"/>
    </source>
</evidence>
<dbReference type="Proteomes" id="UP001056855">
    <property type="component" value="Chromosome"/>
</dbReference>
<dbReference type="KEGG" id="sawl:NGM29_04445"/>
<sequence>MSTDVPSLPERATPGPVLELLDHPWIGLERRRTVAVGVYLCGLLALFLIGYFGGHVRIDDVVLDSLTVGFDSVRMIAIALVAPTILLIPLCYAAWNGGPALSFTLPLVPVTIGDLLAGGYVLDLDIALALTVGASAAAVALVSADVRRLGSVRVWRSSETDVDRLLFVTALVVVAAVGVGRFVAAAPAYVLEWYAPFGGLWIVATAILGFYWVRWAWSLSADRARSSESV</sequence>
<feature type="transmembrane region" description="Helical" evidence="1">
    <location>
        <begin position="100"/>
        <end position="120"/>
    </location>
</feature>
<keyword evidence="1" id="KW-0812">Transmembrane</keyword>
<accession>A0A9E7NCW1</accession>
<dbReference type="GeneID" id="73289269"/>
<feature type="transmembrane region" description="Helical" evidence="1">
    <location>
        <begin position="193"/>
        <end position="213"/>
    </location>
</feature>
<keyword evidence="3" id="KW-1185">Reference proteome</keyword>
<dbReference type="EMBL" id="CP100355">
    <property type="protein sequence ID" value="UTF54528.1"/>
    <property type="molecule type" value="Genomic_DNA"/>
</dbReference>
<protein>
    <submittedName>
        <fullName evidence="2">Uncharacterized protein</fullName>
    </submittedName>
</protein>
<feature type="transmembrane region" description="Helical" evidence="1">
    <location>
        <begin position="165"/>
        <end position="187"/>
    </location>
</feature>
<feature type="transmembrane region" description="Helical" evidence="1">
    <location>
        <begin position="73"/>
        <end position="93"/>
    </location>
</feature>
<dbReference type="RefSeq" id="WP_254159202.1">
    <property type="nucleotide sequence ID" value="NZ_CP100355.1"/>
</dbReference>
<reference evidence="2" key="1">
    <citation type="submission" date="2022-06" db="EMBL/GenBank/DDBJ databases">
        <title>Diverse halophilic archaea isolated from saline environments.</title>
        <authorList>
            <person name="Cui H.-L."/>
        </authorList>
    </citation>
    <scope>NUCLEOTIDE SEQUENCE</scope>
    <source>
        <strain evidence="2">WLHS1</strain>
    </source>
</reference>